<dbReference type="GO" id="GO:0003677">
    <property type="term" value="F:DNA binding"/>
    <property type="evidence" value="ECO:0007669"/>
    <property type="project" value="InterPro"/>
</dbReference>
<sequence length="590" mass="69794">MNGIKYKIGFFSLVLTVTTAFAIFFLRNSNESVVDEVLDKKTIKTYKELDSLLNYDLEQADLKVKELYNQSKKSKDSLSLAYAYFYREVVERSKYRNDSLFYLLEKASKLATYTVDEDLKARINYEFGLYYSHNENYPKSIEYLLSTKQYFEKNNEAALGQFYNMLGVIYLVMDDIEKSSIFHQKAFEIFEKNNDTVGKAIHHANIGKLLIRQSDYKHAKEKLKSSFKTFEALKDTLTMIKVLTFLSDAELYSGNTTASISYIERAYGFTKYFNDISLEGHILLHYGNIYEYDENYEKALYYYLKGHKMVDCIYLDFGTLKTISNIYFKTNRLFDAYSYLEKYHQVKDSINGAEIKSQIESMQWENKLKEQEYKNTLLKINREIDKQKYLNRTRVYFFLIVTTLGIALLLALLYRNKKKSLLISVLEQKRLTEKAKVETKLKKMNQEKHEYELDKKNRELVAMNIQLLLNTQFLSEVEKVVENNAKAEDMEKELKQMIRNLDNKEKSWEKFKAAFQKIHPTFFATIQNKYPQLSKAEIRICMYIKINMDNNEIATLLSIEYRSLITIRSRIRKKLTLDKNDNLDEFVKAW</sequence>
<keyword evidence="7" id="KW-0812">Transmembrane</keyword>
<organism evidence="8 9">
    <name type="scientific">Myroides indicus</name>
    <dbReference type="NCBI Taxonomy" id="1323422"/>
    <lineage>
        <taxon>Bacteria</taxon>
        <taxon>Pseudomonadati</taxon>
        <taxon>Bacteroidota</taxon>
        <taxon>Flavobacteriia</taxon>
        <taxon>Flavobacteriales</taxon>
        <taxon>Flavobacteriaceae</taxon>
        <taxon>Myroides</taxon>
    </lineage>
</organism>
<dbReference type="SUPFAM" id="SSF48452">
    <property type="entry name" value="TPR-like"/>
    <property type="match status" value="1"/>
</dbReference>
<comment type="similarity">
    <text evidence="5">Belongs to the Rap family.</text>
</comment>
<dbReference type="GO" id="GO:0005737">
    <property type="term" value="C:cytoplasm"/>
    <property type="evidence" value="ECO:0007669"/>
    <property type="project" value="UniProtKB-SubCell"/>
</dbReference>
<dbReference type="Proteomes" id="UP000295215">
    <property type="component" value="Unassembled WGS sequence"/>
</dbReference>
<dbReference type="OrthoDB" id="1090267at2"/>
<evidence type="ECO:0000256" key="1">
    <source>
        <dbReference type="ARBA" id="ARBA00004496"/>
    </source>
</evidence>
<dbReference type="InterPro" id="IPR051476">
    <property type="entry name" value="Bac_ResReg_Asp_Phosphatase"/>
</dbReference>
<comment type="caution">
    <text evidence="8">The sequence shown here is derived from an EMBL/GenBank/DDBJ whole genome shotgun (WGS) entry which is preliminary data.</text>
</comment>
<dbReference type="GO" id="GO:0006355">
    <property type="term" value="P:regulation of DNA-templated transcription"/>
    <property type="evidence" value="ECO:0007669"/>
    <property type="project" value="InterPro"/>
</dbReference>
<evidence type="ECO:0008006" key="10">
    <source>
        <dbReference type="Google" id="ProtNLM"/>
    </source>
</evidence>
<dbReference type="InterPro" id="IPR019734">
    <property type="entry name" value="TPR_rpt"/>
</dbReference>
<dbReference type="InterPro" id="IPR016032">
    <property type="entry name" value="Sig_transdc_resp-reg_C-effctor"/>
</dbReference>
<keyword evidence="9" id="KW-1185">Reference proteome</keyword>
<keyword evidence="2" id="KW-0963">Cytoplasm</keyword>
<keyword evidence="7" id="KW-1133">Transmembrane helix</keyword>
<accession>A0A4V3E7L4</accession>
<dbReference type="RefSeq" id="WP_133713603.1">
    <property type="nucleotide sequence ID" value="NZ_SOAG01000034.1"/>
</dbReference>
<dbReference type="InterPro" id="IPR036388">
    <property type="entry name" value="WH-like_DNA-bd_sf"/>
</dbReference>
<name>A0A4V3E7L4_9FLAO</name>
<dbReference type="AlphaFoldDB" id="A0A4V3E7L4"/>
<dbReference type="SMART" id="SM00028">
    <property type="entry name" value="TPR"/>
    <property type="match status" value="3"/>
</dbReference>
<evidence type="ECO:0000313" key="9">
    <source>
        <dbReference type="Proteomes" id="UP000295215"/>
    </source>
</evidence>
<dbReference type="InterPro" id="IPR011990">
    <property type="entry name" value="TPR-like_helical_dom_sf"/>
</dbReference>
<evidence type="ECO:0000256" key="7">
    <source>
        <dbReference type="SAM" id="Phobius"/>
    </source>
</evidence>
<dbReference type="PANTHER" id="PTHR46630">
    <property type="entry name" value="TETRATRICOPEPTIDE REPEAT PROTEIN 29"/>
    <property type="match status" value="1"/>
</dbReference>
<protein>
    <recommendedName>
        <fullName evidence="10">Tetratricopeptide repeat protein</fullName>
    </recommendedName>
</protein>
<keyword evidence="6" id="KW-0175">Coiled coil</keyword>
<proteinExistence type="inferred from homology"/>
<gene>
    <name evidence="8" type="ORF">C8P70_1343</name>
</gene>
<evidence type="ECO:0000256" key="4">
    <source>
        <dbReference type="ARBA" id="ARBA00022803"/>
    </source>
</evidence>
<evidence type="ECO:0000256" key="5">
    <source>
        <dbReference type="ARBA" id="ARBA00038253"/>
    </source>
</evidence>
<dbReference type="Gene3D" id="1.10.10.10">
    <property type="entry name" value="Winged helix-like DNA-binding domain superfamily/Winged helix DNA-binding domain"/>
    <property type="match status" value="1"/>
</dbReference>
<dbReference type="EMBL" id="SOAG01000034">
    <property type="protein sequence ID" value="TDS51831.1"/>
    <property type="molecule type" value="Genomic_DNA"/>
</dbReference>
<keyword evidence="4" id="KW-0802">TPR repeat</keyword>
<comment type="subcellular location">
    <subcellularLocation>
        <location evidence="1">Cytoplasm</location>
    </subcellularLocation>
</comment>
<feature type="transmembrane region" description="Helical" evidence="7">
    <location>
        <begin position="395"/>
        <end position="414"/>
    </location>
</feature>
<reference evidence="8 9" key="1">
    <citation type="submission" date="2019-03" db="EMBL/GenBank/DDBJ databases">
        <title>Genomic Encyclopedia of Archaeal and Bacterial Type Strains, Phase II (KMG-II): from individual species to whole genera.</title>
        <authorList>
            <person name="Goeker M."/>
        </authorList>
    </citation>
    <scope>NUCLEOTIDE SEQUENCE [LARGE SCALE GENOMIC DNA]</scope>
    <source>
        <strain evidence="8 9">DSM 28213</strain>
    </source>
</reference>
<evidence type="ECO:0000313" key="8">
    <source>
        <dbReference type="EMBL" id="TDS51831.1"/>
    </source>
</evidence>
<keyword evidence="7" id="KW-0472">Membrane</keyword>
<dbReference type="SUPFAM" id="SSF46894">
    <property type="entry name" value="C-terminal effector domain of the bipartite response regulators"/>
    <property type="match status" value="1"/>
</dbReference>
<dbReference type="Gene3D" id="1.25.40.10">
    <property type="entry name" value="Tetratricopeptide repeat domain"/>
    <property type="match status" value="1"/>
</dbReference>
<evidence type="ECO:0000256" key="2">
    <source>
        <dbReference type="ARBA" id="ARBA00022490"/>
    </source>
</evidence>
<evidence type="ECO:0000256" key="3">
    <source>
        <dbReference type="ARBA" id="ARBA00022737"/>
    </source>
</evidence>
<evidence type="ECO:0000256" key="6">
    <source>
        <dbReference type="SAM" id="Coils"/>
    </source>
</evidence>
<dbReference type="PANTHER" id="PTHR46630:SF1">
    <property type="entry name" value="TETRATRICOPEPTIDE REPEAT PROTEIN 29"/>
    <property type="match status" value="1"/>
</dbReference>
<keyword evidence="3" id="KW-0677">Repeat</keyword>
<feature type="coiled-coil region" evidence="6">
    <location>
        <begin position="434"/>
        <end position="507"/>
    </location>
</feature>